<dbReference type="InterPro" id="IPR000086">
    <property type="entry name" value="NUDIX_hydrolase_dom"/>
</dbReference>
<dbReference type="InterPro" id="IPR020084">
    <property type="entry name" value="NUDIX_hydrolase_CS"/>
</dbReference>
<evidence type="ECO:0000256" key="11">
    <source>
        <dbReference type="ARBA" id="ARBA00033056"/>
    </source>
</evidence>
<evidence type="ECO:0000313" key="16">
    <source>
        <dbReference type="EMBL" id="TLU67278.1"/>
    </source>
</evidence>
<dbReference type="GO" id="GO:0047631">
    <property type="term" value="F:ADP-ribose diphosphatase activity"/>
    <property type="evidence" value="ECO:0007669"/>
    <property type="project" value="UniProtKB-EC"/>
</dbReference>
<evidence type="ECO:0000256" key="3">
    <source>
        <dbReference type="ARBA" id="ARBA00012453"/>
    </source>
</evidence>
<proteinExistence type="inferred from homology"/>
<comment type="caution">
    <text evidence="16">The sequence shown here is derived from an EMBL/GenBank/DDBJ whole genome shotgun (WGS) entry which is preliminary data.</text>
</comment>
<evidence type="ECO:0000256" key="12">
    <source>
        <dbReference type="ARBA" id="ARBA00049546"/>
    </source>
</evidence>
<dbReference type="AlphaFoldDB" id="A0A5R9IZC9"/>
<evidence type="ECO:0000259" key="15">
    <source>
        <dbReference type="PROSITE" id="PS51462"/>
    </source>
</evidence>
<evidence type="ECO:0000256" key="4">
    <source>
        <dbReference type="ARBA" id="ARBA00013297"/>
    </source>
</evidence>
<evidence type="ECO:0000256" key="7">
    <source>
        <dbReference type="ARBA" id="ARBA00022842"/>
    </source>
</evidence>
<protein>
    <recommendedName>
        <fullName evidence="4">ADP-ribose pyrophosphatase</fullName>
        <ecNumber evidence="3">3.6.1.13</ecNumber>
    </recommendedName>
    <alternativeName>
        <fullName evidence="9">ADP-ribose diphosphatase</fullName>
    </alternativeName>
    <alternativeName>
        <fullName evidence="11">ADP-ribose phosphohydrolase</fullName>
    </alternativeName>
    <alternativeName>
        <fullName evidence="10">Adenosine diphosphoribose pyrophosphatase</fullName>
    </alternativeName>
</protein>
<evidence type="ECO:0000256" key="6">
    <source>
        <dbReference type="ARBA" id="ARBA00022801"/>
    </source>
</evidence>
<dbReference type="Proteomes" id="UP000307790">
    <property type="component" value="Unassembled WGS sequence"/>
</dbReference>
<evidence type="ECO:0000256" key="13">
    <source>
        <dbReference type="PIRSR" id="PIRSR604385-2"/>
    </source>
</evidence>
<feature type="binding site" evidence="13">
    <location>
        <position position="115"/>
    </location>
    <ligand>
        <name>Mg(2+)</name>
        <dbReference type="ChEBI" id="CHEBI:18420"/>
        <label>1</label>
    </ligand>
</feature>
<comment type="function">
    <text evidence="8">Acts on ADP-mannose and ADP-glucose as well as ADP-ribose. Prevents glycogen biosynthesis. The reaction catalyzed by this enzyme is a limiting step of the gluconeogenic process.</text>
</comment>
<dbReference type="PROSITE" id="PS00893">
    <property type="entry name" value="NUDIX_BOX"/>
    <property type="match status" value="1"/>
</dbReference>
<dbReference type="SUPFAM" id="SSF55811">
    <property type="entry name" value="Nudix"/>
    <property type="match status" value="1"/>
</dbReference>
<dbReference type="EMBL" id="VCBC01000003">
    <property type="protein sequence ID" value="TLU67278.1"/>
    <property type="molecule type" value="Genomic_DNA"/>
</dbReference>
<keyword evidence="6" id="KW-0378">Hydrolase</keyword>
<evidence type="ECO:0000256" key="8">
    <source>
        <dbReference type="ARBA" id="ARBA00025164"/>
    </source>
</evidence>
<dbReference type="OrthoDB" id="5292471at2"/>
<dbReference type="InterPro" id="IPR015797">
    <property type="entry name" value="NUDIX_hydrolase-like_dom_sf"/>
</dbReference>
<keyword evidence="17" id="KW-1185">Reference proteome</keyword>
<dbReference type="GO" id="GO:0006753">
    <property type="term" value="P:nucleoside phosphate metabolic process"/>
    <property type="evidence" value="ECO:0007669"/>
    <property type="project" value="TreeGrafter"/>
</dbReference>
<dbReference type="Pfam" id="PF00293">
    <property type="entry name" value="NUDIX"/>
    <property type="match status" value="1"/>
</dbReference>
<dbReference type="GO" id="GO:0005829">
    <property type="term" value="C:cytosol"/>
    <property type="evidence" value="ECO:0007669"/>
    <property type="project" value="TreeGrafter"/>
</dbReference>
<dbReference type="RefSeq" id="WP_138318560.1">
    <property type="nucleotide sequence ID" value="NZ_VCBC01000003.1"/>
</dbReference>
<feature type="binding site" evidence="13">
    <location>
        <position position="111"/>
    </location>
    <ligand>
        <name>Mg(2+)</name>
        <dbReference type="ChEBI" id="CHEBI:18420"/>
        <label>1</label>
    </ligand>
</feature>
<dbReference type="PROSITE" id="PS51462">
    <property type="entry name" value="NUDIX"/>
    <property type="match status" value="1"/>
</dbReference>
<feature type="binding site" evidence="13">
    <location>
        <position position="167"/>
    </location>
    <ligand>
        <name>Mg(2+)</name>
        <dbReference type="ChEBI" id="CHEBI:18420"/>
        <label>1</label>
    </ligand>
</feature>
<evidence type="ECO:0000256" key="1">
    <source>
        <dbReference type="ARBA" id="ARBA00001946"/>
    </source>
</evidence>
<evidence type="ECO:0000256" key="5">
    <source>
        <dbReference type="ARBA" id="ARBA00022723"/>
    </source>
</evidence>
<feature type="binding site" evidence="13">
    <location>
        <position position="95"/>
    </location>
    <ligand>
        <name>Mg(2+)</name>
        <dbReference type="ChEBI" id="CHEBI:18420"/>
        <label>1</label>
    </ligand>
</feature>
<dbReference type="PANTHER" id="PTHR11839:SF5">
    <property type="entry name" value="ADP-RIBOSE PYROPHOSPHATASE"/>
    <property type="match status" value="1"/>
</dbReference>
<dbReference type="GO" id="GO:0019144">
    <property type="term" value="F:ADP-sugar diphosphatase activity"/>
    <property type="evidence" value="ECO:0007669"/>
    <property type="project" value="TreeGrafter"/>
</dbReference>
<comment type="catalytic activity">
    <reaction evidence="12">
        <text>ADP-D-ribose + H2O = D-ribose 5-phosphate + AMP + 2 H(+)</text>
        <dbReference type="Rhea" id="RHEA:10412"/>
        <dbReference type="ChEBI" id="CHEBI:15377"/>
        <dbReference type="ChEBI" id="CHEBI:15378"/>
        <dbReference type="ChEBI" id="CHEBI:57967"/>
        <dbReference type="ChEBI" id="CHEBI:78346"/>
        <dbReference type="ChEBI" id="CHEBI:456215"/>
        <dbReference type="EC" id="3.6.1.13"/>
    </reaction>
</comment>
<organism evidence="16 17">
    <name type="scientific">Thalassotalea litorea</name>
    <dbReference type="NCBI Taxonomy" id="2020715"/>
    <lineage>
        <taxon>Bacteria</taxon>
        <taxon>Pseudomonadati</taxon>
        <taxon>Pseudomonadota</taxon>
        <taxon>Gammaproteobacteria</taxon>
        <taxon>Alteromonadales</taxon>
        <taxon>Colwelliaceae</taxon>
        <taxon>Thalassotalea</taxon>
    </lineage>
</organism>
<evidence type="ECO:0000256" key="10">
    <source>
        <dbReference type="ARBA" id="ARBA00030308"/>
    </source>
</evidence>
<gene>
    <name evidence="16" type="ORF">FE810_03060</name>
</gene>
<accession>A0A5R9IZC9</accession>
<reference evidence="16 17" key="1">
    <citation type="submission" date="2019-05" db="EMBL/GenBank/DDBJ databases">
        <title>Genome sequences of Thalassotalea litorea 1K03283.</title>
        <authorList>
            <person name="Zhang D."/>
        </authorList>
    </citation>
    <scope>NUCLEOTIDE SEQUENCE [LARGE SCALE GENOMIC DNA]</scope>
    <source>
        <strain evidence="16 17">MCCC 1K03283</strain>
    </source>
</reference>
<dbReference type="PANTHER" id="PTHR11839">
    <property type="entry name" value="UDP/ADP-SUGAR PYROPHOSPHATASE"/>
    <property type="match status" value="1"/>
</dbReference>
<dbReference type="NCBIfam" id="TIGR00052">
    <property type="entry name" value="nudix-type nucleoside diphosphatase, YffH/AdpP family"/>
    <property type="match status" value="1"/>
</dbReference>
<evidence type="ECO:0000256" key="2">
    <source>
        <dbReference type="ARBA" id="ARBA00007482"/>
    </source>
</evidence>
<dbReference type="GO" id="GO:0046872">
    <property type="term" value="F:metal ion binding"/>
    <property type="evidence" value="ECO:0007669"/>
    <property type="project" value="UniProtKB-KW"/>
</dbReference>
<comment type="similarity">
    <text evidence="2">Belongs to the Nudix hydrolase family. NudF subfamily.</text>
</comment>
<name>A0A5R9IZC9_9GAMM</name>
<dbReference type="Gene3D" id="3.90.79.10">
    <property type="entry name" value="Nucleoside Triphosphate Pyrophosphohydrolase"/>
    <property type="match status" value="1"/>
</dbReference>
<evidence type="ECO:0000256" key="9">
    <source>
        <dbReference type="ARBA" id="ARBA00030162"/>
    </source>
</evidence>
<dbReference type="EC" id="3.6.1.13" evidence="3"/>
<feature type="short sequence motif" description="Nudix box" evidence="14">
    <location>
        <begin position="96"/>
        <end position="118"/>
    </location>
</feature>
<dbReference type="CDD" id="cd24155">
    <property type="entry name" value="NUDIX_ADPRase"/>
    <property type="match status" value="1"/>
</dbReference>
<evidence type="ECO:0000313" key="17">
    <source>
        <dbReference type="Proteomes" id="UP000307790"/>
    </source>
</evidence>
<sequence length="209" mass="23623">MISENSDVKANPAKVLVKNKKTVFKGFFRVDEWHIQHELFGGGMSRTFTREIFERGDAVILLPYDQRQDKVLLVEQFRAGAVRPDEQAWLLEPVAGMIEAGESPAEVAIRESDEEAGIQLQPDDLIFIMEYFSSPGGTSEKLYLYLGLCDLPESLAGKLHGLDHENEDIRTHLYTREQALDLMTQGRITNASTIIALQWLALNYQKLSP</sequence>
<keyword evidence="7 13" id="KW-0460">Magnesium</keyword>
<evidence type="ECO:0000256" key="14">
    <source>
        <dbReference type="PIRSR" id="PIRSR604385-3"/>
    </source>
</evidence>
<feature type="domain" description="Nudix hydrolase" evidence="15">
    <location>
        <begin position="54"/>
        <end position="201"/>
    </location>
</feature>
<dbReference type="InterPro" id="IPR004385">
    <property type="entry name" value="NDP_pyrophosphatase"/>
</dbReference>
<comment type="cofactor">
    <cofactor evidence="1 13">
        <name>Mg(2+)</name>
        <dbReference type="ChEBI" id="CHEBI:18420"/>
    </cofactor>
</comment>
<keyword evidence="5 13" id="KW-0479">Metal-binding</keyword>
<dbReference type="GO" id="GO:0019693">
    <property type="term" value="P:ribose phosphate metabolic process"/>
    <property type="evidence" value="ECO:0007669"/>
    <property type="project" value="TreeGrafter"/>
</dbReference>